<protein>
    <recommendedName>
        <fullName evidence="3">Zn(2)-C6 fungal-type domain-containing protein</fullName>
    </recommendedName>
</protein>
<dbReference type="PROSITE" id="PS00463">
    <property type="entry name" value="ZN2_CY6_FUNGAL_1"/>
    <property type="match status" value="1"/>
</dbReference>
<dbReference type="SUPFAM" id="SSF57701">
    <property type="entry name" value="Zn2/Cys6 DNA-binding domain"/>
    <property type="match status" value="1"/>
</dbReference>
<dbReference type="SMART" id="SM00066">
    <property type="entry name" value="GAL4"/>
    <property type="match status" value="1"/>
</dbReference>
<evidence type="ECO:0000313" key="5">
    <source>
        <dbReference type="Proteomes" id="UP000813427"/>
    </source>
</evidence>
<dbReference type="PANTHER" id="PTHR37534:SF7">
    <property type="entry name" value="TRANSCRIPTIONAL ACTIVATOR PROTEIN UGA3"/>
    <property type="match status" value="1"/>
</dbReference>
<organism evidence="4 5">
    <name type="scientific">Fusarium tricinctum</name>
    <dbReference type="NCBI Taxonomy" id="61284"/>
    <lineage>
        <taxon>Eukaryota</taxon>
        <taxon>Fungi</taxon>
        <taxon>Dikarya</taxon>
        <taxon>Ascomycota</taxon>
        <taxon>Pezizomycotina</taxon>
        <taxon>Sordariomycetes</taxon>
        <taxon>Hypocreomycetidae</taxon>
        <taxon>Hypocreales</taxon>
        <taxon>Nectriaceae</taxon>
        <taxon>Fusarium</taxon>
        <taxon>Fusarium tricinctum species complex</taxon>
    </lineage>
</organism>
<evidence type="ECO:0000259" key="3">
    <source>
        <dbReference type="PROSITE" id="PS50048"/>
    </source>
</evidence>
<dbReference type="PANTHER" id="PTHR37534">
    <property type="entry name" value="TRANSCRIPTIONAL ACTIVATOR PROTEIN UGA3"/>
    <property type="match status" value="1"/>
</dbReference>
<dbReference type="GO" id="GO:0005634">
    <property type="term" value="C:nucleus"/>
    <property type="evidence" value="ECO:0007669"/>
    <property type="project" value="TreeGrafter"/>
</dbReference>
<evidence type="ECO:0000256" key="2">
    <source>
        <dbReference type="SAM" id="MobiDB-lite"/>
    </source>
</evidence>
<sequence length="489" mass="54514">MARSRGGCLNCKARKRKCDQARPECQACAQRGMRCQGYSTPLRWVNGVASRGRFAGASIPDASLVPDPSSDMSIDSETLAPPSQSVSASIAVAITPTPSHAASTSSTGSSAFSPRNLPEPQDAIFQRFMNNGLNRLYSTEANSWIKPFFEDMAQQSPALVIIAGAIQGYLDDGRQGISVKSMEYIDLALQTFRQELSDRYAKMHVATICAGLLVCSLCLLQTQPWTMYLELMVEAYDLKTKLNTPGQIPINDLYTQHVMEVLGLMDLPSVVIGRINQPIGVWKLLRRLQDDLPEGRATGIEVVSGIPRSLLDIFAGMVDNDPEYTEGRFWQWPGQIGESLQCHYWECWRLSGILEVRRRQRMAKKARGIQGHDQDPAKITPETEIVLCRLISSIDALQKAYEEPRNQNLLVHNGLPYPVINAGLEVPLLKMHPTWKRTLDEVKTSFLEEDSFDLISNIFALLDEAWEDGTSTFDIEAAARSRNFELAIF</sequence>
<name>A0A8K0RZ32_9HYPO</name>
<dbReference type="OrthoDB" id="3251668at2759"/>
<keyword evidence="1" id="KW-0539">Nucleus</keyword>
<dbReference type="PROSITE" id="PS50048">
    <property type="entry name" value="ZN2_CY6_FUNGAL_2"/>
    <property type="match status" value="1"/>
</dbReference>
<dbReference type="Pfam" id="PF00172">
    <property type="entry name" value="Zn_clus"/>
    <property type="match status" value="1"/>
</dbReference>
<dbReference type="AlphaFoldDB" id="A0A8K0RZ32"/>
<gene>
    <name evidence="4" type="ORF">BKA59DRAFT_472169</name>
</gene>
<dbReference type="GO" id="GO:0000976">
    <property type="term" value="F:transcription cis-regulatory region binding"/>
    <property type="evidence" value="ECO:0007669"/>
    <property type="project" value="TreeGrafter"/>
</dbReference>
<dbReference type="CDD" id="cd00067">
    <property type="entry name" value="GAL4"/>
    <property type="match status" value="1"/>
</dbReference>
<evidence type="ECO:0000256" key="1">
    <source>
        <dbReference type="ARBA" id="ARBA00023242"/>
    </source>
</evidence>
<evidence type="ECO:0000313" key="4">
    <source>
        <dbReference type="EMBL" id="KAH7251511.1"/>
    </source>
</evidence>
<proteinExistence type="predicted"/>
<dbReference type="GO" id="GO:0000981">
    <property type="term" value="F:DNA-binding transcription factor activity, RNA polymerase II-specific"/>
    <property type="evidence" value="ECO:0007669"/>
    <property type="project" value="InterPro"/>
</dbReference>
<accession>A0A8K0RZ32</accession>
<dbReference type="Gene3D" id="4.10.240.10">
    <property type="entry name" value="Zn(2)-C6 fungal-type DNA-binding domain"/>
    <property type="match status" value="1"/>
</dbReference>
<feature type="region of interest" description="Disordered" evidence="2">
    <location>
        <begin position="59"/>
        <end position="81"/>
    </location>
</feature>
<dbReference type="InterPro" id="IPR001138">
    <property type="entry name" value="Zn2Cys6_DnaBD"/>
</dbReference>
<dbReference type="EMBL" id="JAGPXF010000003">
    <property type="protein sequence ID" value="KAH7251511.1"/>
    <property type="molecule type" value="Genomic_DNA"/>
</dbReference>
<dbReference type="Proteomes" id="UP000813427">
    <property type="component" value="Unassembled WGS sequence"/>
</dbReference>
<reference evidence="4" key="1">
    <citation type="journal article" date="2021" name="Nat. Commun.">
        <title>Genetic determinants of endophytism in the Arabidopsis root mycobiome.</title>
        <authorList>
            <person name="Mesny F."/>
            <person name="Miyauchi S."/>
            <person name="Thiergart T."/>
            <person name="Pickel B."/>
            <person name="Atanasova L."/>
            <person name="Karlsson M."/>
            <person name="Huettel B."/>
            <person name="Barry K.W."/>
            <person name="Haridas S."/>
            <person name="Chen C."/>
            <person name="Bauer D."/>
            <person name="Andreopoulos W."/>
            <person name="Pangilinan J."/>
            <person name="LaButti K."/>
            <person name="Riley R."/>
            <person name="Lipzen A."/>
            <person name="Clum A."/>
            <person name="Drula E."/>
            <person name="Henrissat B."/>
            <person name="Kohler A."/>
            <person name="Grigoriev I.V."/>
            <person name="Martin F.M."/>
            <person name="Hacquard S."/>
        </authorList>
    </citation>
    <scope>NUCLEOTIDE SEQUENCE</scope>
    <source>
        <strain evidence="4">MPI-SDFR-AT-0068</strain>
    </source>
</reference>
<dbReference type="GO" id="GO:0045944">
    <property type="term" value="P:positive regulation of transcription by RNA polymerase II"/>
    <property type="evidence" value="ECO:0007669"/>
    <property type="project" value="TreeGrafter"/>
</dbReference>
<comment type="caution">
    <text evidence="4">The sequence shown here is derived from an EMBL/GenBank/DDBJ whole genome shotgun (WGS) entry which is preliminary data.</text>
</comment>
<dbReference type="GO" id="GO:0008270">
    <property type="term" value="F:zinc ion binding"/>
    <property type="evidence" value="ECO:0007669"/>
    <property type="project" value="InterPro"/>
</dbReference>
<dbReference type="InterPro" id="IPR036864">
    <property type="entry name" value="Zn2-C6_fun-type_DNA-bd_sf"/>
</dbReference>
<feature type="domain" description="Zn(2)-C6 fungal-type" evidence="3">
    <location>
        <begin position="7"/>
        <end position="35"/>
    </location>
</feature>
<keyword evidence="5" id="KW-1185">Reference proteome</keyword>